<comment type="caution">
    <text evidence="1">The sequence shown here is derived from an EMBL/GenBank/DDBJ whole genome shotgun (WGS) entry which is preliminary data.</text>
</comment>
<protein>
    <recommendedName>
        <fullName evidence="3">SMI1/KNR4 family protein</fullName>
    </recommendedName>
</protein>
<dbReference type="RefSeq" id="WP_064598152.1">
    <property type="nucleotide sequence ID" value="NZ_CP134782.1"/>
</dbReference>
<gene>
    <name evidence="1" type="ORF">A9B99_22735</name>
</gene>
<proteinExistence type="predicted"/>
<dbReference type="EMBL" id="LYRP01000020">
    <property type="protein sequence ID" value="OAT76774.1"/>
    <property type="molecule type" value="Genomic_DNA"/>
</dbReference>
<sequence>MSDSVKRLLAICSDELSKEKSVVDCQSLFNSSISKELDSLLKQRNGFYGFESSLHVFPYDTTDSEIGLKDWNKKELWINSYEDLATDALFFAEDVFGGQFCLRHDGVYSFEPETAEFNKMALTINDWCERLLSDYNVITGYALAHSWQISNGKLPSGYRLIPRIPFVAGGEYELDNLYMCKSNEALIARANIALQIRDIPDGGSMQIIITD</sequence>
<dbReference type="Proteomes" id="UP000078225">
    <property type="component" value="Unassembled WGS sequence"/>
</dbReference>
<reference evidence="2" key="1">
    <citation type="submission" date="2016-05" db="EMBL/GenBank/DDBJ databases">
        <authorList>
            <person name="Behera P."/>
            <person name="Vaishampayan P."/>
            <person name="Singh N."/>
            <person name="Raina V."/>
            <person name="Suar M."/>
            <person name="Pattnaik A."/>
            <person name="Rastogi G."/>
        </authorList>
    </citation>
    <scope>NUCLEOTIDE SEQUENCE [LARGE SCALE GENOMIC DNA]</scope>
    <source>
        <strain evidence="2">MP23</strain>
    </source>
</reference>
<evidence type="ECO:0000313" key="2">
    <source>
        <dbReference type="Proteomes" id="UP000078225"/>
    </source>
</evidence>
<accession>A0A1B7L2Z3</accession>
<name>A0A1B7L2Z3_9ENTR</name>
<evidence type="ECO:0000313" key="1">
    <source>
        <dbReference type="EMBL" id="OAT76774.1"/>
    </source>
</evidence>
<organism evidence="1 2">
    <name type="scientific">Mangrovibacter phragmitis</name>
    <dbReference type="NCBI Taxonomy" id="1691903"/>
    <lineage>
        <taxon>Bacteria</taxon>
        <taxon>Pseudomonadati</taxon>
        <taxon>Pseudomonadota</taxon>
        <taxon>Gammaproteobacteria</taxon>
        <taxon>Enterobacterales</taxon>
        <taxon>Enterobacteriaceae</taxon>
        <taxon>Mangrovibacter</taxon>
    </lineage>
</organism>
<keyword evidence="2" id="KW-1185">Reference proteome</keyword>
<evidence type="ECO:0008006" key="3">
    <source>
        <dbReference type="Google" id="ProtNLM"/>
    </source>
</evidence>
<dbReference type="AlphaFoldDB" id="A0A1B7L2Z3"/>